<feature type="domain" description="Gfo/Idh/MocA-like oxidoreductase N-terminal" evidence="3">
    <location>
        <begin position="20"/>
        <end position="135"/>
    </location>
</feature>
<sequence length="345" mass="36971">MMLDSLPTPRTPDPMDAPPLRWGVMGPGWIAAQFTKSLQTYTRQEVVAVGSRSLPRAQEFAAQHDVRTAVGSYEELVALDDVDIVYVATPHPAHLELAILSLEAGKHVLVEKPIGLSAGQAREIAAVAERTGLYCAEALWTMFLPKWDVVRQVVELGGLGEIRSVHSEYGESFPDGHRVFDPALAGGPLLDLGIYPLAFVTSLLGPHEAVAALGQQDPHGVNGQLGATMTHAGGTLSVIATTLHGFLANQVTIVGTEGILTVEPTHHSPGPLTLRCADRTLTYDEPRGNQVSGLHFQAVEAARRITAGETQTPWWTLGASITALEASDEIRRQIGDDLRAAGLRE</sequence>
<gene>
    <name evidence="5" type="ORF">ESP70_000860</name>
</gene>
<evidence type="ECO:0000256" key="2">
    <source>
        <dbReference type="ARBA" id="ARBA00023002"/>
    </source>
</evidence>
<comment type="similarity">
    <text evidence="1">Belongs to the Gfo/Idh/MocA family.</text>
</comment>
<dbReference type="Gene3D" id="3.30.360.10">
    <property type="entry name" value="Dihydrodipicolinate Reductase, domain 2"/>
    <property type="match status" value="1"/>
</dbReference>
<dbReference type="InterPro" id="IPR050984">
    <property type="entry name" value="Gfo/Idh/MocA_domain"/>
</dbReference>
<dbReference type="InterPro" id="IPR055170">
    <property type="entry name" value="GFO_IDH_MocA-like_dom"/>
</dbReference>
<dbReference type="InterPro" id="IPR000683">
    <property type="entry name" value="Gfo/Idh/MocA-like_OxRdtase_N"/>
</dbReference>
<dbReference type="PANTHER" id="PTHR22604">
    <property type="entry name" value="OXIDOREDUCTASES"/>
    <property type="match status" value="1"/>
</dbReference>
<organism evidence="5 6">
    <name type="scientific">Aeromicrobium ginsengisoli</name>
    <dbReference type="NCBI Taxonomy" id="363867"/>
    <lineage>
        <taxon>Bacteria</taxon>
        <taxon>Bacillati</taxon>
        <taxon>Actinomycetota</taxon>
        <taxon>Actinomycetes</taxon>
        <taxon>Propionibacteriales</taxon>
        <taxon>Nocardioidaceae</taxon>
        <taxon>Aeromicrobium</taxon>
    </lineage>
</organism>
<dbReference type="GO" id="GO:0000166">
    <property type="term" value="F:nucleotide binding"/>
    <property type="evidence" value="ECO:0007669"/>
    <property type="project" value="InterPro"/>
</dbReference>
<comment type="caution">
    <text evidence="5">The sequence shown here is derived from an EMBL/GenBank/DDBJ whole genome shotgun (WGS) entry which is preliminary data.</text>
</comment>
<dbReference type="AlphaFoldDB" id="A0A5M4FIE7"/>
<dbReference type="PANTHER" id="PTHR22604:SF105">
    <property type="entry name" value="TRANS-1,2-DIHYDROBENZENE-1,2-DIOL DEHYDROGENASE"/>
    <property type="match status" value="1"/>
</dbReference>
<reference evidence="5" key="1">
    <citation type="submission" date="2019-09" db="EMBL/GenBank/DDBJ databases">
        <authorList>
            <person name="Li J."/>
        </authorList>
    </citation>
    <scope>NUCLEOTIDE SEQUENCE [LARGE SCALE GENOMIC DNA]</scope>
    <source>
        <strain evidence="5">JCM 14732</strain>
    </source>
</reference>
<dbReference type="Pfam" id="PF01408">
    <property type="entry name" value="GFO_IDH_MocA"/>
    <property type="match status" value="1"/>
</dbReference>
<accession>A0A5M4FIE7</accession>
<keyword evidence="6" id="KW-1185">Reference proteome</keyword>
<evidence type="ECO:0000313" key="6">
    <source>
        <dbReference type="Proteomes" id="UP000380867"/>
    </source>
</evidence>
<dbReference type="EMBL" id="SDPQ02000001">
    <property type="protein sequence ID" value="KAA1399355.1"/>
    <property type="molecule type" value="Genomic_DNA"/>
</dbReference>
<evidence type="ECO:0000313" key="5">
    <source>
        <dbReference type="EMBL" id="KAA1399355.1"/>
    </source>
</evidence>
<protein>
    <submittedName>
        <fullName evidence="5">Gfo/Idh/MocA family oxidoreductase</fullName>
    </submittedName>
</protein>
<dbReference type="OrthoDB" id="9815825at2"/>
<dbReference type="SUPFAM" id="SSF51735">
    <property type="entry name" value="NAD(P)-binding Rossmann-fold domains"/>
    <property type="match status" value="1"/>
</dbReference>
<dbReference type="Pfam" id="PF22725">
    <property type="entry name" value="GFO_IDH_MocA_C3"/>
    <property type="match status" value="1"/>
</dbReference>
<dbReference type="Proteomes" id="UP000380867">
    <property type="component" value="Unassembled WGS sequence"/>
</dbReference>
<keyword evidence="2" id="KW-0560">Oxidoreductase</keyword>
<proteinExistence type="inferred from homology"/>
<dbReference type="InterPro" id="IPR036291">
    <property type="entry name" value="NAD(P)-bd_dom_sf"/>
</dbReference>
<dbReference type="Gene3D" id="3.40.50.720">
    <property type="entry name" value="NAD(P)-binding Rossmann-like Domain"/>
    <property type="match status" value="1"/>
</dbReference>
<dbReference type="RefSeq" id="WP_149687501.1">
    <property type="nucleotide sequence ID" value="NZ_SDPQ02000001.1"/>
</dbReference>
<evidence type="ECO:0000259" key="4">
    <source>
        <dbReference type="Pfam" id="PF22725"/>
    </source>
</evidence>
<dbReference type="GO" id="GO:0016491">
    <property type="term" value="F:oxidoreductase activity"/>
    <property type="evidence" value="ECO:0007669"/>
    <property type="project" value="UniProtKB-KW"/>
</dbReference>
<feature type="domain" description="GFO/IDH/MocA-like oxidoreductase" evidence="4">
    <location>
        <begin position="150"/>
        <end position="260"/>
    </location>
</feature>
<evidence type="ECO:0000256" key="1">
    <source>
        <dbReference type="ARBA" id="ARBA00010928"/>
    </source>
</evidence>
<evidence type="ECO:0000259" key="3">
    <source>
        <dbReference type="Pfam" id="PF01408"/>
    </source>
</evidence>
<dbReference type="SUPFAM" id="SSF55347">
    <property type="entry name" value="Glyceraldehyde-3-phosphate dehydrogenase-like, C-terminal domain"/>
    <property type="match status" value="1"/>
</dbReference>
<name>A0A5M4FIE7_9ACTN</name>